<evidence type="ECO:0000313" key="3">
    <source>
        <dbReference type="Proteomes" id="UP000318294"/>
    </source>
</evidence>
<dbReference type="RefSeq" id="WP_161595476.1">
    <property type="nucleotide sequence ID" value="NZ_VJON01000020.1"/>
</dbReference>
<evidence type="ECO:0000313" key="2">
    <source>
        <dbReference type="EMBL" id="TSE34337.1"/>
    </source>
</evidence>
<gene>
    <name evidence="2" type="ORF">Tchar_01430</name>
</gene>
<feature type="transmembrane region" description="Helical" evidence="1">
    <location>
        <begin position="6"/>
        <end position="25"/>
    </location>
</feature>
<sequence>MKPLSRVAGLVGFALLALFFAPYVLKLGSVDITLILLGGLVLAGIDAWTAD</sequence>
<name>A0A554XES3_9BURK</name>
<accession>A0A554XES3</accession>
<feature type="transmembrane region" description="Helical" evidence="1">
    <location>
        <begin position="32"/>
        <end position="50"/>
    </location>
</feature>
<comment type="caution">
    <text evidence="2">The sequence shown here is derived from an EMBL/GenBank/DDBJ whole genome shotgun (WGS) entry which is preliminary data.</text>
</comment>
<keyword evidence="1" id="KW-0812">Transmembrane</keyword>
<dbReference type="EMBL" id="VJON01000020">
    <property type="protein sequence ID" value="TSE34337.1"/>
    <property type="molecule type" value="Genomic_DNA"/>
</dbReference>
<organism evidence="2 3">
    <name type="scientific">Tepidimonas charontis</name>
    <dbReference type="NCBI Taxonomy" id="2267262"/>
    <lineage>
        <taxon>Bacteria</taxon>
        <taxon>Pseudomonadati</taxon>
        <taxon>Pseudomonadota</taxon>
        <taxon>Betaproteobacteria</taxon>
        <taxon>Burkholderiales</taxon>
        <taxon>Tepidimonas</taxon>
    </lineage>
</organism>
<reference evidence="2 3" key="1">
    <citation type="submission" date="2019-07" db="EMBL/GenBank/DDBJ databases">
        <title>Tepidimonas charontis SPSP-6 draft genome.</title>
        <authorList>
            <person name="Da Costa M.S."/>
            <person name="Froufe H.J.C."/>
            <person name="Egas C."/>
            <person name="Albuquerque L."/>
        </authorList>
    </citation>
    <scope>NUCLEOTIDE SEQUENCE [LARGE SCALE GENOMIC DNA]</scope>
    <source>
        <strain evidence="2 3">SPSP-6</strain>
    </source>
</reference>
<evidence type="ECO:0000256" key="1">
    <source>
        <dbReference type="SAM" id="Phobius"/>
    </source>
</evidence>
<proteinExistence type="predicted"/>
<dbReference type="Proteomes" id="UP000318294">
    <property type="component" value="Unassembled WGS sequence"/>
</dbReference>
<keyword evidence="1" id="KW-0472">Membrane</keyword>
<protein>
    <submittedName>
        <fullName evidence="2">Uncharacterized protein</fullName>
    </submittedName>
</protein>
<keyword evidence="3" id="KW-1185">Reference proteome</keyword>
<keyword evidence="1" id="KW-1133">Transmembrane helix</keyword>
<dbReference type="AlphaFoldDB" id="A0A554XES3"/>